<dbReference type="RefSeq" id="WP_013542292.1">
    <property type="nucleotide sequence ID" value="NC_014931.1"/>
</dbReference>
<evidence type="ECO:0000313" key="2">
    <source>
        <dbReference type="Proteomes" id="UP000008917"/>
    </source>
</evidence>
<dbReference type="AlphaFoldDB" id="E6V303"/>
<reference evidence="2" key="1">
    <citation type="submission" date="2010-12" db="EMBL/GenBank/DDBJ databases">
        <title>Complete sequence of Variovorax paradoxus EPS.</title>
        <authorList>
            <consortium name="US DOE Joint Genome Institute"/>
            <person name="Lucas S."/>
            <person name="Copeland A."/>
            <person name="Lapidus A."/>
            <person name="Cheng J.-F."/>
            <person name="Goodwin L."/>
            <person name="Pitluck S."/>
            <person name="Teshima H."/>
            <person name="Detter J.C."/>
            <person name="Han C."/>
            <person name="Tapia R."/>
            <person name="Land M."/>
            <person name="Hauser L."/>
            <person name="Kyrpides N."/>
            <person name="Ivanova N."/>
            <person name="Ovchinnikova G."/>
            <person name="Orwin P."/>
            <person name="Han J.-I.G."/>
            <person name="Woyke T."/>
        </authorList>
    </citation>
    <scope>NUCLEOTIDE SEQUENCE [LARGE SCALE GENOMIC DNA]</scope>
    <source>
        <strain evidence="2">EPS</strain>
    </source>
</reference>
<dbReference type="OrthoDB" id="8853254at2"/>
<dbReference type="HOGENOM" id="CLU_2468153_0_0_4"/>
<evidence type="ECO:0000313" key="1">
    <source>
        <dbReference type="EMBL" id="ADU38069.1"/>
    </source>
</evidence>
<accession>E6V303</accession>
<organism evidence="1 2">
    <name type="scientific">Variovorax paradoxus (strain EPS)</name>
    <dbReference type="NCBI Taxonomy" id="595537"/>
    <lineage>
        <taxon>Bacteria</taxon>
        <taxon>Pseudomonadati</taxon>
        <taxon>Pseudomonadota</taxon>
        <taxon>Betaproteobacteria</taxon>
        <taxon>Burkholderiales</taxon>
        <taxon>Comamonadaceae</taxon>
        <taxon>Variovorax</taxon>
    </lineage>
</organism>
<dbReference type="Proteomes" id="UP000008917">
    <property type="component" value="Chromosome"/>
</dbReference>
<sequence>MQATPTPYEERVATFTYRGWFFLCRAERQDESQTYRPVVRCRIRKGDKEEEIELPNDTDEIAYATEAEALRHAEQQAMRWVHDRSGDGQGQF</sequence>
<name>E6V303_VARPE</name>
<dbReference type="KEGG" id="vpe:Varpa_3888"/>
<proteinExistence type="predicted"/>
<protein>
    <submittedName>
        <fullName evidence="1">Uncharacterized protein</fullName>
    </submittedName>
</protein>
<dbReference type="Gene3D" id="3.30.160.350">
    <property type="match status" value="1"/>
</dbReference>
<gene>
    <name evidence="1" type="ordered locus">Varpa_3888</name>
</gene>
<dbReference type="EMBL" id="CP002417">
    <property type="protein sequence ID" value="ADU38069.1"/>
    <property type="molecule type" value="Genomic_DNA"/>
</dbReference>
<reference evidence="1 2" key="2">
    <citation type="journal article" date="2013" name="Genome Announc.">
        <title>Genome of the Root-Associated Plant Growth-Promoting Bacterium Variovorax paradoxus Strain EPS.</title>
        <authorList>
            <person name="Han J.I."/>
            <person name="Spain J.C."/>
            <person name="Leadbetter J.R."/>
            <person name="Ovchinnikova G."/>
            <person name="Goodwin L.A."/>
            <person name="Han C.S."/>
            <person name="Woyke T."/>
            <person name="Davenport K.W."/>
            <person name="Orwin P.M."/>
        </authorList>
    </citation>
    <scope>NUCLEOTIDE SEQUENCE [LARGE SCALE GENOMIC DNA]</scope>
    <source>
        <strain evidence="1 2">EPS</strain>
    </source>
</reference>